<keyword evidence="2" id="KW-1185">Reference proteome</keyword>
<evidence type="ECO:0000256" key="1">
    <source>
        <dbReference type="SAM" id="MobiDB-lite"/>
    </source>
</evidence>
<dbReference type="InParanoid" id="A0A1S3JZS6"/>
<dbReference type="OrthoDB" id="415230at2759"/>
<feature type="compositionally biased region" description="Basic and acidic residues" evidence="1">
    <location>
        <begin position="167"/>
        <end position="186"/>
    </location>
</feature>
<feature type="region of interest" description="Disordered" evidence="1">
    <location>
        <begin position="112"/>
        <end position="186"/>
    </location>
</feature>
<dbReference type="RefSeq" id="XP_013415895.1">
    <property type="nucleotide sequence ID" value="XM_013560441.2"/>
</dbReference>
<dbReference type="STRING" id="7574.A0A1S3JZS6"/>
<sequence>MAKFAPPSAIHFTINNNEQQPEGNPLENKQEQELIECYKKTLANGDFLVLQVAENNGFLFALNDARLQIFRKLEAEGECSLVKLDIIPLSEIPEEVRKNMLVKDHLANGYRRLSPPAEEHHGIDSDDDVDNVDVSDHSTDTSDSDWSDDYVASSDSDYGTHRHRQRDFKDERDDGGSSGDEREALL</sequence>
<dbReference type="OMA" id="YSTESHR"/>
<dbReference type="AlphaFoldDB" id="A0A1S3JZS6"/>
<accession>A0A1S3JZS6</accession>
<gene>
    <name evidence="3" type="primary">LOC106177608</name>
</gene>
<name>A0A1S3JZS6_LINAN</name>
<dbReference type="KEGG" id="lak:106177608"/>
<reference evidence="3" key="1">
    <citation type="submission" date="2025-08" db="UniProtKB">
        <authorList>
            <consortium name="RefSeq"/>
        </authorList>
    </citation>
    <scope>IDENTIFICATION</scope>
    <source>
        <tissue evidence="3">Gonads</tissue>
    </source>
</reference>
<dbReference type="GeneID" id="106177608"/>
<evidence type="ECO:0000313" key="3">
    <source>
        <dbReference type="RefSeq" id="XP_013415895.1"/>
    </source>
</evidence>
<dbReference type="Proteomes" id="UP000085678">
    <property type="component" value="Unplaced"/>
</dbReference>
<organism evidence="2 3">
    <name type="scientific">Lingula anatina</name>
    <name type="common">Brachiopod</name>
    <name type="synonym">Lingula unguis</name>
    <dbReference type="NCBI Taxonomy" id="7574"/>
    <lineage>
        <taxon>Eukaryota</taxon>
        <taxon>Metazoa</taxon>
        <taxon>Spiralia</taxon>
        <taxon>Lophotrochozoa</taxon>
        <taxon>Brachiopoda</taxon>
        <taxon>Linguliformea</taxon>
        <taxon>Lingulata</taxon>
        <taxon>Lingulida</taxon>
        <taxon>Linguloidea</taxon>
        <taxon>Lingulidae</taxon>
        <taxon>Lingula</taxon>
    </lineage>
</organism>
<protein>
    <submittedName>
        <fullName evidence="3">Uncharacterized protein LOC106177608</fullName>
    </submittedName>
</protein>
<evidence type="ECO:0000313" key="2">
    <source>
        <dbReference type="Proteomes" id="UP000085678"/>
    </source>
</evidence>
<proteinExistence type="predicted"/>